<dbReference type="RefSeq" id="WP_377396943.1">
    <property type="nucleotide sequence ID" value="NZ_JBHUEQ010000004.1"/>
</dbReference>
<comment type="cofactor">
    <cofactor evidence="9">
        <name>Mg(2+)</name>
        <dbReference type="ChEBI" id="CHEBI:18420"/>
    </cofactor>
</comment>
<keyword evidence="6 9" id="KW-0067">ATP-binding</keyword>
<dbReference type="Gene3D" id="3.40.50.300">
    <property type="entry name" value="P-loop containing nucleotide triphosphate hydrolases"/>
    <property type="match status" value="1"/>
</dbReference>
<proteinExistence type="inferred from homology"/>
<feature type="binding site" evidence="9">
    <location>
        <position position="44"/>
    </location>
    <ligand>
        <name>Mg(2+)</name>
        <dbReference type="ChEBI" id="CHEBI:18420"/>
    </ligand>
</feature>
<keyword evidence="3 9" id="KW-0479">Metal-binding</keyword>
<reference evidence="11" key="1">
    <citation type="journal article" date="2019" name="Int. J. Syst. Evol. Microbiol.">
        <title>The Global Catalogue of Microorganisms (GCM) 10K type strain sequencing project: providing services to taxonomists for standard genome sequencing and annotation.</title>
        <authorList>
            <consortium name="The Broad Institute Genomics Platform"/>
            <consortium name="The Broad Institute Genome Sequencing Center for Infectious Disease"/>
            <person name="Wu L."/>
            <person name="Ma J."/>
        </authorList>
    </citation>
    <scope>NUCLEOTIDE SEQUENCE [LARGE SCALE GENOMIC DNA]</scope>
    <source>
        <strain evidence="11">CG52</strain>
    </source>
</reference>
<organism evidence="10 11">
    <name type="scientific">Rhizobium helianthi</name>
    <dbReference type="NCBI Taxonomy" id="1132695"/>
    <lineage>
        <taxon>Bacteria</taxon>
        <taxon>Pseudomonadati</taxon>
        <taxon>Pseudomonadota</taxon>
        <taxon>Alphaproteobacteria</taxon>
        <taxon>Hyphomicrobiales</taxon>
        <taxon>Rhizobiaceae</taxon>
        <taxon>Rhizobium/Agrobacterium group</taxon>
        <taxon>Rhizobium</taxon>
    </lineage>
</organism>
<gene>
    <name evidence="9 10" type="primary">bioD</name>
    <name evidence="10" type="ORF">ACFSE1_04285</name>
</gene>
<dbReference type="InterPro" id="IPR004472">
    <property type="entry name" value="DTB_synth_BioD"/>
</dbReference>
<keyword evidence="7 9" id="KW-0460">Magnesium</keyword>
<feature type="binding site" evidence="9">
    <location>
        <position position="17"/>
    </location>
    <ligand>
        <name>Mg(2+)</name>
        <dbReference type="ChEBI" id="CHEBI:18420"/>
    </ligand>
</feature>
<feature type="binding site" evidence="9">
    <location>
        <position position="37"/>
    </location>
    <ligand>
        <name>substrate</name>
    </ligand>
</feature>
<dbReference type="SUPFAM" id="SSF52540">
    <property type="entry name" value="P-loop containing nucleoside triphosphate hydrolases"/>
    <property type="match status" value="1"/>
</dbReference>
<keyword evidence="4 9" id="KW-0547">Nucleotide-binding</keyword>
<evidence type="ECO:0000256" key="4">
    <source>
        <dbReference type="ARBA" id="ARBA00022741"/>
    </source>
</evidence>
<comment type="catalytic activity">
    <reaction evidence="8">
        <text>(7R,8S)-8-amino-7-(carboxyamino)nonanoate + ATP = (4R,5S)-dethiobiotin + ADP + phosphate + H(+)</text>
        <dbReference type="Rhea" id="RHEA:63684"/>
        <dbReference type="ChEBI" id="CHEBI:15378"/>
        <dbReference type="ChEBI" id="CHEBI:30616"/>
        <dbReference type="ChEBI" id="CHEBI:43474"/>
        <dbReference type="ChEBI" id="CHEBI:149470"/>
        <dbReference type="ChEBI" id="CHEBI:149473"/>
        <dbReference type="ChEBI" id="CHEBI:456216"/>
    </reaction>
</comment>
<dbReference type="PANTHER" id="PTHR43210:SF2">
    <property type="entry name" value="ATP-DEPENDENT DETHIOBIOTIN SYNTHETASE BIOD 2"/>
    <property type="match status" value="1"/>
</dbReference>
<evidence type="ECO:0000256" key="6">
    <source>
        <dbReference type="ARBA" id="ARBA00022840"/>
    </source>
</evidence>
<dbReference type="CDD" id="cd03109">
    <property type="entry name" value="DTBS"/>
    <property type="match status" value="1"/>
</dbReference>
<comment type="subcellular location">
    <subcellularLocation>
        <location evidence="9">Cytoplasm</location>
    </subcellularLocation>
</comment>
<feature type="binding site" evidence="9">
    <location>
        <begin position="184"/>
        <end position="186"/>
    </location>
    <ligand>
        <name>ATP</name>
        <dbReference type="ChEBI" id="CHEBI:30616"/>
    </ligand>
</feature>
<dbReference type="PIRSF" id="PIRSF006755">
    <property type="entry name" value="DTB_synth"/>
    <property type="match status" value="1"/>
</dbReference>
<evidence type="ECO:0000313" key="10">
    <source>
        <dbReference type="EMBL" id="MFD1744672.1"/>
    </source>
</evidence>
<evidence type="ECO:0000256" key="5">
    <source>
        <dbReference type="ARBA" id="ARBA00022756"/>
    </source>
</evidence>
<evidence type="ECO:0000256" key="8">
    <source>
        <dbReference type="ARBA" id="ARBA00047386"/>
    </source>
</evidence>
<evidence type="ECO:0000256" key="9">
    <source>
        <dbReference type="HAMAP-Rule" id="MF_00336"/>
    </source>
</evidence>
<dbReference type="Pfam" id="PF13500">
    <property type="entry name" value="AAA_26"/>
    <property type="match status" value="1"/>
</dbReference>
<feature type="binding site" evidence="9">
    <location>
        <position position="44"/>
    </location>
    <ligand>
        <name>ATP</name>
        <dbReference type="ChEBI" id="CHEBI:30616"/>
    </ligand>
</feature>
<keyword evidence="5 9" id="KW-0093">Biotin biosynthesis</keyword>
<dbReference type="EC" id="6.3.3.3" evidence="9"/>
<comment type="caution">
    <text evidence="9">Lacks conserved residue(s) required for the propagation of feature annotation.</text>
</comment>
<feature type="binding site" evidence="9">
    <location>
        <begin position="13"/>
        <end position="18"/>
    </location>
    <ligand>
        <name>ATP</name>
        <dbReference type="ChEBI" id="CHEBI:30616"/>
    </ligand>
</feature>
<keyword evidence="2 9" id="KW-0436">Ligase</keyword>
<dbReference type="NCBIfam" id="TIGR00347">
    <property type="entry name" value="bioD"/>
    <property type="match status" value="1"/>
</dbReference>
<evidence type="ECO:0000313" key="11">
    <source>
        <dbReference type="Proteomes" id="UP001597322"/>
    </source>
</evidence>
<feature type="binding site" evidence="9">
    <location>
        <begin position="100"/>
        <end position="103"/>
    </location>
    <ligand>
        <name>ATP</name>
        <dbReference type="ChEBI" id="CHEBI:30616"/>
    </ligand>
</feature>
<evidence type="ECO:0000256" key="2">
    <source>
        <dbReference type="ARBA" id="ARBA00022598"/>
    </source>
</evidence>
<evidence type="ECO:0000256" key="7">
    <source>
        <dbReference type="ARBA" id="ARBA00022842"/>
    </source>
</evidence>
<feature type="active site" evidence="9">
    <location>
        <position position="33"/>
    </location>
</feature>
<keyword evidence="11" id="KW-1185">Reference proteome</keyword>
<dbReference type="PANTHER" id="PTHR43210">
    <property type="entry name" value="DETHIOBIOTIN SYNTHETASE"/>
    <property type="match status" value="1"/>
</dbReference>
<comment type="function">
    <text evidence="9">Catalyzes a mechanistically unusual reaction, the ATP-dependent insertion of CO2 between the N7 and N8 nitrogen atoms of 7,8-diaminopelargonic acid (DAPA, also called 7,8-diammoniononanoate) to form a ureido ring.</text>
</comment>
<evidence type="ECO:0000256" key="1">
    <source>
        <dbReference type="ARBA" id="ARBA00022490"/>
    </source>
</evidence>
<protein>
    <recommendedName>
        <fullName evidence="9">ATP-dependent dethiobiotin synthetase BioD</fullName>
        <ecNumber evidence="9">6.3.3.3</ecNumber>
    </recommendedName>
    <alternativeName>
        <fullName evidence="9">DTB synthetase</fullName>
        <shortName evidence="9">DTBS</shortName>
    </alternativeName>
    <alternativeName>
        <fullName evidence="9">Dethiobiotin synthase</fullName>
    </alternativeName>
</protein>
<dbReference type="GO" id="GO:0004141">
    <property type="term" value="F:dethiobiotin synthase activity"/>
    <property type="evidence" value="ECO:0007669"/>
    <property type="project" value="UniProtKB-EC"/>
</dbReference>
<dbReference type="EMBL" id="JBHUEQ010000004">
    <property type="protein sequence ID" value="MFD1744672.1"/>
    <property type="molecule type" value="Genomic_DNA"/>
</dbReference>
<dbReference type="InterPro" id="IPR027417">
    <property type="entry name" value="P-loop_NTPase"/>
</dbReference>
<dbReference type="Proteomes" id="UP001597322">
    <property type="component" value="Unassembled WGS sequence"/>
</dbReference>
<feature type="binding site" evidence="9">
    <location>
        <position position="100"/>
    </location>
    <ligand>
        <name>Mg(2+)</name>
        <dbReference type="ChEBI" id="CHEBI:18420"/>
    </ligand>
</feature>
<comment type="subunit">
    <text evidence="9">Homodimer.</text>
</comment>
<keyword evidence="1 9" id="KW-0963">Cytoplasm</keyword>
<dbReference type="HAMAP" id="MF_00336">
    <property type="entry name" value="BioD"/>
    <property type="match status" value="1"/>
</dbReference>
<comment type="caution">
    <text evidence="10">The sequence shown here is derived from an EMBL/GenBank/DDBJ whole genome shotgun (WGS) entry which is preliminary data.</text>
</comment>
<comment type="similarity">
    <text evidence="9">Belongs to the dethiobiotin synthetase family.</text>
</comment>
<comment type="catalytic activity">
    <reaction evidence="9">
        <text>(7R,8S)-7,8-diammoniononanoate + CO2 + ATP = (4R,5S)-dethiobiotin + ADP + phosphate + 3 H(+)</text>
        <dbReference type="Rhea" id="RHEA:15805"/>
        <dbReference type="ChEBI" id="CHEBI:15378"/>
        <dbReference type="ChEBI" id="CHEBI:16526"/>
        <dbReference type="ChEBI" id="CHEBI:30616"/>
        <dbReference type="ChEBI" id="CHEBI:43474"/>
        <dbReference type="ChEBI" id="CHEBI:149469"/>
        <dbReference type="ChEBI" id="CHEBI:149473"/>
        <dbReference type="ChEBI" id="CHEBI:456216"/>
        <dbReference type="EC" id="6.3.3.3"/>
    </reaction>
</comment>
<sequence length="213" mass="23081">MKQAFVVTGTDTGLGKTVFSAALVQALNGFYWKPVQSGLEEETDSAIVARLAAVNTSRILPETYRLKLPASPHRSAEAEGMEIEPERLAVPQVDGALVIEGAGGLLVPLTRKVTFADVFARWRLPTILCARTALGTINHTLLSLEAMRARKIPVLGVAFIGDEVPDTQAIIAEMGRVRVLGRLPDLALLSPQTLRRAFQQGFDLSDFKGSECR</sequence>
<comment type="pathway">
    <text evidence="9">Cofactor biosynthesis; biotin biosynthesis; biotin from 7,8-diaminononanoate: step 1/2.</text>
</comment>
<name>A0ABW4M0Q9_9HYPH</name>
<accession>A0ABW4M0Q9</accession>
<evidence type="ECO:0000256" key="3">
    <source>
        <dbReference type="ARBA" id="ARBA00022723"/>
    </source>
</evidence>